<evidence type="ECO:0000256" key="1">
    <source>
        <dbReference type="ARBA" id="ARBA00022737"/>
    </source>
</evidence>
<dbReference type="InterPro" id="IPR027417">
    <property type="entry name" value="P-loop_NTPase"/>
</dbReference>
<accession>A0A166AFB3</accession>
<evidence type="ECO:0000259" key="2">
    <source>
        <dbReference type="PROSITE" id="PS50837"/>
    </source>
</evidence>
<dbReference type="AlphaFoldDB" id="A0A166AFB3"/>
<dbReference type="PANTHER" id="PTHR10039:SF17">
    <property type="entry name" value="FUNGAL STAND N-TERMINAL GOODBYE DOMAIN-CONTAINING PROTEIN-RELATED"/>
    <property type="match status" value="1"/>
</dbReference>
<dbReference type="Gene3D" id="3.40.50.300">
    <property type="entry name" value="P-loop containing nucleotide triphosphate hydrolases"/>
    <property type="match status" value="1"/>
</dbReference>
<dbReference type="PANTHER" id="PTHR10039">
    <property type="entry name" value="AMELOGENIN"/>
    <property type="match status" value="1"/>
</dbReference>
<gene>
    <name evidence="3" type="ORF">FIBSPDRAFT_1050693</name>
</gene>
<dbReference type="OrthoDB" id="3045137at2759"/>
<name>A0A166AFB3_9AGAM</name>
<dbReference type="Proteomes" id="UP000076532">
    <property type="component" value="Unassembled WGS sequence"/>
</dbReference>
<dbReference type="Pfam" id="PF24883">
    <property type="entry name" value="NPHP3_N"/>
    <property type="match status" value="1"/>
</dbReference>
<dbReference type="SUPFAM" id="SSF52540">
    <property type="entry name" value="P-loop containing nucleoside triphosphate hydrolases"/>
    <property type="match status" value="1"/>
</dbReference>
<dbReference type="EMBL" id="KV417661">
    <property type="protein sequence ID" value="KZP11547.1"/>
    <property type="molecule type" value="Genomic_DNA"/>
</dbReference>
<dbReference type="InterPro" id="IPR011990">
    <property type="entry name" value="TPR-like_helical_dom_sf"/>
</dbReference>
<keyword evidence="1" id="KW-0677">Repeat</keyword>
<dbReference type="Gene3D" id="1.25.40.10">
    <property type="entry name" value="Tetratricopeptide repeat domain"/>
    <property type="match status" value="1"/>
</dbReference>
<evidence type="ECO:0000313" key="3">
    <source>
        <dbReference type="EMBL" id="KZP11547.1"/>
    </source>
</evidence>
<dbReference type="InterPro" id="IPR056884">
    <property type="entry name" value="NPHP3-like_N"/>
</dbReference>
<protein>
    <recommendedName>
        <fullName evidence="2">NACHT domain-containing protein</fullName>
    </recommendedName>
</protein>
<dbReference type="PROSITE" id="PS50837">
    <property type="entry name" value="NACHT"/>
    <property type="match status" value="1"/>
</dbReference>
<organism evidence="3 4">
    <name type="scientific">Athelia psychrophila</name>
    <dbReference type="NCBI Taxonomy" id="1759441"/>
    <lineage>
        <taxon>Eukaryota</taxon>
        <taxon>Fungi</taxon>
        <taxon>Dikarya</taxon>
        <taxon>Basidiomycota</taxon>
        <taxon>Agaricomycotina</taxon>
        <taxon>Agaricomycetes</taxon>
        <taxon>Agaricomycetidae</taxon>
        <taxon>Atheliales</taxon>
        <taxon>Atheliaceae</taxon>
        <taxon>Athelia</taxon>
    </lineage>
</organism>
<sequence length="632" mass="70007">MYYCRTDPALACFPGTRVAILSLIDGWARSRDGQNVLWLNGVAGSGKSAIAHTVAQTLHKDRVLVSSFFVDVTVDSRKSLRSIFSTVARDIAARYPAFAEDISAILEEDLSLASAPLGRQFEELIKKPLLRHAISDPIVVVIDALDERIQDASYTELLRILRDEVSELPPQLRILVSSRPTRELVDFLSRPDHIQSHVIDITSRENADHIEAFISQKLQDGTLRDKLGLSLTDSVTLSDLKLLADGLFIWIVAVFRYLDSVDNPEGELRSLLSNADRPGRLSRTKQIDALYAAILEVPGDLEDPQRFAFFMGTIMAAKRPLSLAALSALHGDAQKRIARIFGSVLVGLLGKNEPIRTLHPSFQEFFTDHANNAQDTCRFYISEKMHSQRLAVLCVQTMVRECKTAPIIGTGYLARGCLDPPGIPEVVGVSEQLLYSCESWIDHLVDIKDPDSTIKDGLQALLSQYSTMWMEIVASRSIFRGSVMAWQWLEDHSLQLTGLPDYASRADILFTLSYRLSSVGRHEEAVTAGREAVDLRRTLAADQPAVFNGPLADSLFSMTIRLAAAGRHEQAITTVREVIDRLRTLVVNQPAVFQRPLADSVNNLAVLLAAVGRHDEAVIREAVDLRRALAAD</sequence>
<dbReference type="SUPFAM" id="SSF48452">
    <property type="entry name" value="TPR-like"/>
    <property type="match status" value="1"/>
</dbReference>
<evidence type="ECO:0000313" key="4">
    <source>
        <dbReference type="Proteomes" id="UP000076532"/>
    </source>
</evidence>
<feature type="domain" description="NACHT" evidence="2">
    <location>
        <begin position="35"/>
        <end position="180"/>
    </location>
</feature>
<keyword evidence="4" id="KW-1185">Reference proteome</keyword>
<reference evidence="3 4" key="1">
    <citation type="journal article" date="2016" name="Mol. Biol. Evol.">
        <title>Comparative Genomics of Early-Diverging Mushroom-Forming Fungi Provides Insights into the Origins of Lignocellulose Decay Capabilities.</title>
        <authorList>
            <person name="Nagy L.G."/>
            <person name="Riley R."/>
            <person name="Tritt A."/>
            <person name="Adam C."/>
            <person name="Daum C."/>
            <person name="Floudas D."/>
            <person name="Sun H."/>
            <person name="Yadav J.S."/>
            <person name="Pangilinan J."/>
            <person name="Larsson K.H."/>
            <person name="Matsuura K."/>
            <person name="Barry K."/>
            <person name="Labutti K."/>
            <person name="Kuo R."/>
            <person name="Ohm R.A."/>
            <person name="Bhattacharya S.S."/>
            <person name="Shirouzu T."/>
            <person name="Yoshinaga Y."/>
            <person name="Martin F.M."/>
            <person name="Grigoriev I.V."/>
            <person name="Hibbett D.S."/>
        </authorList>
    </citation>
    <scope>NUCLEOTIDE SEQUENCE [LARGE SCALE GENOMIC DNA]</scope>
    <source>
        <strain evidence="3 4">CBS 109695</strain>
    </source>
</reference>
<dbReference type="InterPro" id="IPR007111">
    <property type="entry name" value="NACHT_NTPase"/>
</dbReference>
<proteinExistence type="predicted"/>